<protein>
    <recommendedName>
        <fullName evidence="10">DoxX family protein</fullName>
    </recommendedName>
</protein>
<feature type="transmembrane region" description="Helical" evidence="7">
    <location>
        <begin position="111"/>
        <end position="134"/>
    </location>
</feature>
<keyword evidence="4 7" id="KW-0812">Transmembrane</keyword>
<comment type="subcellular location">
    <subcellularLocation>
        <location evidence="1">Cell membrane</location>
        <topology evidence="1">Multi-pass membrane protein</topology>
    </subcellularLocation>
</comment>
<evidence type="ECO:0000313" key="9">
    <source>
        <dbReference type="Proteomes" id="UP000176650"/>
    </source>
</evidence>
<dbReference type="InterPro" id="IPR032808">
    <property type="entry name" value="DoxX"/>
</dbReference>
<feature type="transmembrane region" description="Helical" evidence="7">
    <location>
        <begin position="75"/>
        <end position="99"/>
    </location>
</feature>
<keyword evidence="3" id="KW-1003">Cell membrane</keyword>
<feature type="transmembrane region" description="Helical" evidence="7">
    <location>
        <begin position="42"/>
        <end position="63"/>
    </location>
</feature>
<evidence type="ECO:0000256" key="7">
    <source>
        <dbReference type="SAM" id="Phobius"/>
    </source>
</evidence>
<name>A0A1F5BVI2_9BACT</name>
<dbReference type="STRING" id="1797298.A2988_03780"/>
<dbReference type="GO" id="GO:0005886">
    <property type="term" value="C:plasma membrane"/>
    <property type="evidence" value="ECO:0007669"/>
    <property type="project" value="UniProtKB-SubCell"/>
</dbReference>
<evidence type="ECO:0000256" key="3">
    <source>
        <dbReference type="ARBA" id="ARBA00022475"/>
    </source>
</evidence>
<keyword evidence="5 7" id="KW-1133">Transmembrane helix</keyword>
<evidence type="ECO:0000313" key="8">
    <source>
        <dbReference type="EMBL" id="OGD34596.1"/>
    </source>
</evidence>
<gene>
    <name evidence="8" type="ORF">A2988_03780</name>
</gene>
<proteinExistence type="inferred from homology"/>
<evidence type="ECO:0000256" key="6">
    <source>
        <dbReference type="ARBA" id="ARBA00023136"/>
    </source>
</evidence>
<dbReference type="PANTHER" id="PTHR33452">
    <property type="entry name" value="OXIDOREDUCTASE CATD-RELATED"/>
    <property type="match status" value="1"/>
</dbReference>
<evidence type="ECO:0008006" key="10">
    <source>
        <dbReference type="Google" id="ProtNLM"/>
    </source>
</evidence>
<evidence type="ECO:0000256" key="2">
    <source>
        <dbReference type="ARBA" id="ARBA00006679"/>
    </source>
</evidence>
<dbReference type="PANTHER" id="PTHR33452:SF1">
    <property type="entry name" value="INNER MEMBRANE PROTEIN YPHA-RELATED"/>
    <property type="match status" value="1"/>
</dbReference>
<evidence type="ECO:0000256" key="4">
    <source>
        <dbReference type="ARBA" id="ARBA00022692"/>
    </source>
</evidence>
<reference evidence="8 9" key="1">
    <citation type="journal article" date="2016" name="Nat. Commun.">
        <title>Thousands of microbial genomes shed light on interconnected biogeochemical processes in an aquifer system.</title>
        <authorList>
            <person name="Anantharaman K."/>
            <person name="Brown C.T."/>
            <person name="Hug L.A."/>
            <person name="Sharon I."/>
            <person name="Castelle C.J."/>
            <person name="Probst A.J."/>
            <person name="Thomas B.C."/>
            <person name="Singh A."/>
            <person name="Wilkins M.J."/>
            <person name="Karaoz U."/>
            <person name="Brodie E.L."/>
            <person name="Williams K.H."/>
            <person name="Hubbard S.S."/>
            <person name="Banfield J.F."/>
        </authorList>
    </citation>
    <scope>NUCLEOTIDE SEQUENCE [LARGE SCALE GENOMIC DNA]</scope>
</reference>
<dbReference type="EMBL" id="MEYS01000001">
    <property type="protein sequence ID" value="OGD34596.1"/>
    <property type="molecule type" value="Genomic_DNA"/>
</dbReference>
<feature type="transmembrane region" description="Helical" evidence="7">
    <location>
        <begin position="12"/>
        <end position="30"/>
    </location>
</feature>
<accession>A0A1F5BVI2</accession>
<dbReference type="InterPro" id="IPR051907">
    <property type="entry name" value="DoxX-like_oxidoreductase"/>
</dbReference>
<dbReference type="Proteomes" id="UP000176650">
    <property type="component" value="Unassembled WGS sequence"/>
</dbReference>
<evidence type="ECO:0000256" key="5">
    <source>
        <dbReference type="ARBA" id="ARBA00022989"/>
    </source>
</evidence>
<keyword evidence="6 7" id="KW-0472">Membrane</keyword>
<comment type="caution">
    <text evidence="8">The sequence shown here is derived from an EMBL/GenBank/DDBJ whole genome shotgun (WGS) entry which is preliminary data.</text>
</comment>
<evidence type="ECO:0000256" key="1">
    <source>
        <dbReference type="ARBA" id="ARBA00004651"/>
    </source>
</evidence>
<dbReference type="AlphaFoldDB" id="A0A1F5BVI2"/>
<dbReference type="Pfam" id="PF07681">
    <property type="entry name" value="DoxX"/>
    <property type="match status" value="1"/>
</dbReference>
<comment type="similarity">
    <text evidence="2">Belongs to the DoxX family.</text>
</comment>
<organism evidence="8 9">
    <name type="scientific">Candidatus Azambacteria bacterium RIFCSPLOWO2_01_FULL_46_25</name>
    <dbReference type="NCBI Taxonomy" id="1797298"/>
    <lineage>
        <taxon>Bacteria</taxon>
        <taxon>Candidatus Azamiibacteriota</taxon>
    </lineage>
</organism>
<sequence length="141" mass="14873">MGNLQEKLRPYAPFCLRLGLAAVFLLFGMQKMYAPSQGSAEIQGILGVSLGVASAMNFYIGLLELALAALLTAGWLVNFAAPVATLLVLGIYGLIVLKYGATFDPTFSRDLAVIGAGFALTFLGPGAWSVDAWLAKKKSAQ</sequence>